<evidence type="ECO:0000256" key="1">
    <source>
        <dbReference type="ARBA" id="ARBA00022491"/>
    </source>
</evidence>
<dbReference type="InterPro" id="IPR009057">
    <property type="entry name" value="Homeodomain-like_sf"/>
</dbReference>
<protein>
    <submittedName>
        <fullName evidence="7">TetR family transcriptional regulator</fullName>
    </submittedName>
</protein>
<sequence>MASRREAILRASAKAIAERGVRGLRVHDVAEVAGVSPGLLYYYFKDRDGLLAAALTYINDRARESGTASEGSDSPLERLHAHALADIQDVPEVFENALVWHELRASAVFEAPLREPLAATSRQWDAEIADAIRVAQAAGDLAGGIDPKAMGLIVTALTDGLSARWLSGELSTEQARAHLSLALSALLPAAERAPADGGAVRSGRRAGNI</sequence>
<dbReference type="InterPro" id="IPR039538">
    <property type="entry name" value="BetI_C"/>
</dbReference>
<keyword evidence="1" id="KW-0678">Repressor</keyword>
<evidence type="ECO:0000313" key="7">
    <source>
        <dbReference type="EMBL" id="QIS04209.1"/>
    </source>
</evidence>
<evidence type="ECO:0000259" key="6">
    <source>
        <dbReference type="PROSITE" id="PS50977"/>
    </source>
</evidence>
<proteinExistence type="predicted"/>
<evidence type="ECO:0000256" key="2">
    <source>
        <dbReference type="ARBA" id="ARBA00023015"/>
    </source>
</evidence>
<dbReference type="InterPro" id="IPR001647">
    <property type="entry name" value="HTH_TetR"/>
</dbReference>
<organism evidence="7 8">
    <name type="scientific">Nocardia brasiliensis</name>
    <dbReference type="NCBI Taxonomy" id="37326"/>
    <lineage>
        <taxon>Bacteria</taxon>
        <taxon>Bacillati</taxon>
        <taxon>Actinomycetota</taxon>
        <taxon>Actinomycetes</taxon>
        <taxon>Mycobacteriales</taxon>
        <taxon>Nocardiaceae</taxon>
        <taxon>Nocardia</taxon>
    </lineage>
</organism>
<dbReference type="GO" id="GO:0000976">
    <property type="term" value="F:transcription cis-regulatory region binding"/>
    <property type="evidence" value="ECO:0007669"/>
    <property type="project" value="TreeGrafter"/>
</dbReference>
<evidence type="ECO:0000256" key="3">
    <source>
        <dbReference type="ARBA" id="ARBA00023125"/>
    </source>
</evidence>
<dbReference type="AlphaFoldDB" id="A0A6G9XTG8"/>
<dbReference type="Proteomes" id="UP000501705">
    <property type="component" value="Chromosome"/>
</dbReference>
<dbReference type="SUPFAM" id="SSF48498">
    <property type="entry name" value="Tetracyclin repressor-like, C-terminal domain"/>
    <property type="match status" value="1"/>
</dbReference>
<reference evidence="7 8" key="1">
    <citation type="journal article" date="2019" name="ACS Chem. Biol.">
        <title>Identification and Mobilization of a Cryptic Antibiotic Biosynthesis Gene Locus from a Human-Pathogenic Nocardia Isolate.</title>
        <authorList>
            <person name="Herisse M."/>
            <person name="Ishida K."/>
            <person name="Porter J.L."/>
            <person name="Howden B."/>
            <person name="Hertweck C."/>
            <person name="Stinear T.P."/>
            <person name="Pidot S.J."/>
        </authorList>
    </citation>
    <scope>NUCLEOTIDE SEQUENCE [LARGE SCALE GENOMIC DNA]</scope>
    <source>
        <strain evidence="7 8">AUSMDU00024985</strain>
    </source>
</reference>
<dbReference type="EMBL" id="CP046171">
    <property type="protein sequence ID" value="QIS04209.1"/>
    <property type="molecule type" value="Genomic_DNA"/>
</dbReference>
<evidence type="ECO:0000256" key="5">
    <source>
        <dbReference type="PROSITE-ProRule" id="PRU00335"/>
    </source>
</evidence>
<dbReference type="InterPro" id="IPR036271">
    <property type="entry name" value="Tet_transcr_reg_TetR-rel_C_sf"/>
</dbReference>
<dbReference type="Gene3D" id="1.10.357.10">
    <property type="entry name" value="Tetracycline Repressor, domain 2"/>
    <property type="match status" value="1"/>
</dbReference>
<dbReference type="RefSeq" id="WP_167463328.1">
    <property type="nucleotide sequence ID" value="NZ_CP046171.1"/>
</dbReference>
<keyword evidence="3 5" id="KW-0238">DNA-binding</keyword>
<dbReference type="SUPFAM" id="SSF46689">
    <property type="entry name" value="Homeodomain-like"/>
    <property type="match status" value="1"/>
</dbReference>
<dbReference type="PANTHER" id="PTHR30055:SF234">
    <property type="entry name" value="HTH-TYPE TRANSCRIPTIONAL REGULATOR BETI"/>
    <property type="match status" value="1"/>
</dbReference>
<evidence type="ECO:0000256" key="4">
    <source>
        <dbReference type="ARBA" id="ARBA00023163"/>
    </source>
</evidence>
<name>A0A6G9XTG8_NOCBR</name>
<evidence type="ECO:0000313" key="8">
    <source>
        <dbReference type="Proteomes" id="UP000501705"/>
    </source>
</evidence>
<dbReference type="PANTHER" id="PTHR30055">
    <property type="entry name" value="HTH-TYPE TRANSCRIPTIONAL REGULATOR RUTR"/>
    <property type="match status" value="1"/>
</dbReference>
<keyword evidence="4" id="KW-0804">Transcription</keyword>
<keyword evidence="2" id="KW-0805">Transcription regulation</keyword>
<feature type="domain" description="HTH tetR-type" evidence="6">
    <location>
        <begin position="2"/>
        <end position="62"/>
    </location>
</feature>
<dbReference type="Pfam" id="PF13977">
    <property type="entry name" value="TetR_C_6"/>
    <property type="match status" value="1"/>
</dbReference>
<dbReference type="GO" id="GO:0003700">
    <property type="term" value="F:DNA-binding transcription factor activity"/>
    <property type="evidence" value="ECO:0007669"/>
    <property type="project" value="TreeGrafter"/>
</dbReference>
<feature type="DNA-binding region" description="H-T-H motif" evidence="5">
    <location>
        <begin position="25"/>
        <end position="44"/>
    </location>
</feature>
<gene>
    <name evidence="7" type="ORF">F5X71_19420</name>
</gene>
<dbReference type="InterPro" id="IPR050109">
    <property type="entry name" value="HTH-type_TetR-like_transc_reg"/>
</dbReference>
<dbReference type="Pfam" id="PF00440">
    <property type="entry name" value="TetR_N"/>
    <property type="match status" value="1"/>
</dbReference>
<accession>A0A6G9XTG8</accession>
<dbReference type="PRINTS" id="PR00455">
    <property type="entry name" value="HTHTETR"/>
</dbReference>
<dbReference type="PROSITE" id="PS50977">
    <property type="entry name" value="HTH_TETR_2"/>
    <property type="match status" value="1"/>
</dbReference>